<dbReference type="Proteomes" id="UP000320209">
    <property type="component" value="Unassembled WGS sequence"/>
</dbReference>
<keyword evidence="3" id="KW-1185">Reference proteome</keyword>
<sequence>MAGNETRMLLLGAVALFEPVNGYQIRRELMSWQVDQWANINPGSIYHALTSLTDKGHLTRHDLVDNGRPVAVYEISATGRTELERLVADALRTVDAYNGVSFYAGFSLVTLLKRPDAIDHLSHRLKALERTVKELDAATQVKSLLAPPHTISALRLQLDKLRAERAWLVEVLDDVRSGELAFAGDAPDWAPAAEDPGWQMDADRKRYREMLRR</sequence>
<accession>A0A543ADV8</accession>
<dbReference type="InterPro" id="IPR052509">
    <property type="entry name" value="Metal_resp_DNA-bind_regulator"/>
</dbReference>
<feature type="domain" description="Transcription regulator PadR N-terminal" evidence="1">
    <location>
        <begin position="14"/>
        <end position="84"/>
    </location>
</feature>
<proteinExistence type="predicted"/>
<gene>
    <name evidence="2" type="ORF">FB381_4701</name>
</gene>
<comment type="caution">
    <text evidence="2">The sequence shown here is derived from an EMBL/GenBank/DDBJ whole genome shotgun (WGS) entry which is preliminary data.</text>
</comment>
<dbReference type="InterPro" id="IPR036390">
    <property type="entry name" value="WH_DNA-bd_sf"/>
</dbReference>
<evidence type="ECO:0000313" key="2">
    <source>
        <dbReference type="EMBL" id="TQL70759.1"/>
    </source>
</evidence>
<dbReference type="Pfam" id="PF03551">
    <property type="entry name" value="PadR"/>
    <property type="match status" value="1"/>
</dbReference>
<evidence type="ECO:0000313" key="3">
    <source>
        <dbReference type="Proteomes" id="UP000320209"/>
    </source>
</evidence>
<dbReference type="InterPro" id="IPR036388">
    <property type="entry name" value="WH-like_DNA-bd_sf"/>
</dbReference>
<dbReference type="AlphaFoldDB" id="A0A543ADV8"/>
<dbReference type="Gene3D" id="1.10.10.10">
    <property type="entry name" value="Winged helix-like DNA-binding domain superfamily/Winged helix DNA-binding domain"/>
    <property type="match status" value="1"/>
</dbReference>
<reference evidence="2 3" key="1">
    <citation type="submission" date="2019-06" db="EMBL/GenBank/DDBJ databases">
        <title>Sequencing the genomes of 1000 actinobacteria strains.</title>
        <authorList>
            <person name="Klenk H.-P."/>
        </authorList>
    </citation>
    <scope>NUCLEOTIDE SEQUENCE [LARGE SCALE GENOMIC DNA]</scope>
    <source>
        <strain evidence="2 3">DSM 25218</strain>
    </source>
</reference>
<organism evidence="2 3">
    <name type="scientific">Nocardioides albertanoniae</name>
    <dbReference type="NCBI Taxonomy" id="1175486"/>
    <lineage>
        <taxon>Bacteria</taxon>
        <taxon>Bacillati</taxon>
        <taxon>Actinomycetota</taxon>
        <taxon>Actinomycetes</taxon>
        <taxon>Propionibacteriales</taxon>
        <taxon>Nocardioidaceae</taxon>
        <taxon>Nocardioides</taxon>
    </lineage>
</organism>
<dbReference type="SUPFAM" id="SSF46785">
    <property type="entry name" value="Winged helix' DNA-binding domain"/>
    <property type="match status" value="1"/>
</dbReference>
<dbReference type="RefSeq" id="WP_246088279.1">
    <property type="nucleotide sequence ID" value="NZ_VFOV01000001.1"/>
</dbReference>
<dbReference type="PANTHER" id="PTHR33169:SF14">
    <property type="entry name" value="TRANSCRIPTIONAL REGULATOR RV3488"/>
    <property type="match status" value="1"/>
</dbReference>
<evidence type="ECO:0000259" key="1">
    <source>
        <dbReference type="Pfam" id="PF03551"/>
    </source>
</evidence>
<dbReference type="InterPro" id="IPR005149">
    <property type="entry name" value="Tscrpt_reg_PadR_N"/>
</dbReference>
<dbReference type="EMBL" id="VFOV01000001">
    <property type="protein sequence ID" value="TQL70759.1"/>
    <property type="molecule type" value="Genomic_DNA"/>
</dbReference>
<protein>
    <submittedName>
        <fullName evidence="2">PadR family transcriptional regulator</fullName>
    </submittedName>
</protein>
<dbReference type="PANTHER" id="PTHR33169">
    <property type="entry name" value="PADR-FAMILY TRANSCRIPTIONAL REGULATOR"/>
    <property type="match status" value="1"/>
</dbReference>
<name>A0A543ADV8_9ACTN</name>